<organism evidence="2">
    <name type="scientific">marine metagenome</name>
    <dbReference type="NCBI Taxonomy" id="408172"/>
    <lineage>
        <taxon>unclassified sequences</taxon>
        <taxon>metagenomes</taxon>
        <taxon>ecological metagenomes</taxon>
    </lineage>
</organism>
<dbReference type="AlphaFoldDB" id="A0A383EUP4"/>
<name>A0A383EUP4_9ZZZZ</name>
<keyword evidence="1" id="KW-0472">Membrane</keyword>
<proteinExistence type="predicted"/>
<keyword evidence="1" id="KW-0812">Transmembrane</keyword>
<feature type="transmembrane region" description="Helical" evidence="1">
    <location>
        <begin position="16"/>
        <end position="39"/>
    </location>
</feature>
<evidence type="ECO:0000313" key="2">
    <source>
        <dbReference type="EMBL" id="SVE60636.1"/>
    </source>
</evidence>
<gene>
    <name evidence="2" type="ORF">METZ01_LOCUS513490</name>
</gene>
<sequence>MFEFITFLPTFSKFTVILFFIFDWTWPIPHALFVGLTTLS</sequence>
<reference evidence="2" key="1">
    <citation type="submission" date="2018-05" db="EMBL/GenBank/DDBJ databases">
        <authorList>
            <person name="Lanie J.A."/>
            <person name="Ng W.-L."/>
            <person name="Kazmierczak K.M."/>
            <person name="Andrzejewski T.M."/>
            <person name="Davidsen T.M."/>
            <person name="Wayne K.J."/>
            <person name="Tettelin H."/>
            <person name="Glass J.I."/>
            <person name="Rusch D."/>
            <person name="Podicherti R."/>
            <person name="Tsui H.-C.T."/>
            <person name="Winkler M.E."/>
        </authorList>
    </citation>
    <scope>NUCLEOTIDE SEQUENCE</scope>
</reference>
<protein>
    <submittedName>
        <fullName evidence="2">Uncharacterized protein</fullName>
    </submittedName>
</protein>
<evidence type="ECO:0000256" key="1">
    <source>
        <dbReference type="SAM" id="Phobius"/>
    </source>
</evidence>
<feature type="non-terminal residue" evidence="2">
    <location>
        <position position="40"/>
    </location>
</feature>
<accession>A0A383EUP4</accession>
<dbReference type="EMBL" id="UINC01229067">
    <property type="protein sequence ID" value="SVE60636.1"/>
    <property type="molecule type" value="Genomic_DNA"/>
</dbReference>
<keyword evidence="1" id="KW-1133">Transmembrane helix</keyword>